<organism evidence="3 4">
    <name type="scientific">Microvirga guangxiensis</name>
    <dbReference type="NCBI Taxonomy" id="549386"/>
    <lineage>
        <taxon>Bacteria</taxon>
        <taxon>Pseudomonadati</taxon>
        <taxon>Pseudomonadota</taxon>
        <taxon>Alphaproteobacteria</taxon>
        <taxon>Hyphomicrobiales</taxon>
        <taxon>Methylobacteriaceae</taxon>
        <taxon>Microvirga</taxon>
    </lineage>
</organism>
<feature type="transmembrane region" description="Helical" evidence="1">
    <location>
        <begin position="62"/>
        <end position="80"/>
    </location>
</feature>
<dbReference type="EMBL" id="FMVJ01000005">
    <property type="protein sequence ID" value="SCY71531.1"/>
    <property type="molecule type" value="Genomic_DNA"/>
</dbReference>
<feature type="transmembrane region" description="Helical" evidence="1">
    <location>
        <begin position="86"/>
        <end position="108"/>
    </location>
</feature>
<keyword evidence="1" id="KW-0812">Transmembrane</keyword>
<dbReference type="AlphaFoldDB" id="A0A1G5I729"/>
<dbReference type="Pfam" id="PF04892">
    <property type="entry name" value="VanZ"/>
    <property type="match status" value="1"/>
</dbReference>
<dbReference type="Proteomes" id="UP000199569">
    <property type="component" value="Unassembled WGS sequence"/>
</dbReference>
<accession>A0A1G5I729</accession>
<evidence type="ECO:0000256" key="1">
    <source>
        <dbReference type="SAM" id="Phobius"/>
    </source>
</evidence>
<keyword evidence="4" id="KW-1185">Reference proteome</keyword>
<evidence type="ECO:0000313" key="4">
    <source>
        <dbReference type="Proteomes" id="UP000199569"/>
    </source>
</evidence>
<keyword evidence="1" id="KW-1133">Transmembrane helix</keyword>
<dbReference type="NCBIfam" id="NF037970">
    <property type="entry name" value="vanZ_1"/>
    <property type="match status" value="1"/>
</dbReference>
<reference evidence="3 4" key="1">
    <citation type="submission" date="2016-10" db="EMBL/GenBank/DDBJ databases">
        <authorList>
            <person name="de Groot N.N."/>
        </authorList>
    </citation>
    <scope>NUCLEOTIDE SEQUENCE [LARGE SCALE GENOMIC DNA]</scope>
    <source>
        <strain evidence="3 4">CGMCC 1.7666</strain>
    </source>
</reference>
<evidence type="ECO:0000259" key="2">
    <source>
        <dbReference type="Pfam" id="PF04892"/>
    </source>
</evidence>
<feature type="domain" description="VanZ-like" evidence="2">
    <location>
        <begin position="45"/>
        <end position="107"/>
    </location>
</feature>
<evidence type="ECO:0000313" key="3">
    <source>
        <dbReference type="EMBL" id="SCY71531.1"/>
    </source>
</evidence>
<proteinExistence type="predicted"/>
<protein>
    <submittedName>
        <fullName evidence="3">VanZ like family protein</fullName>
    </submittedName>
</protein>
<name>A0A1G5I729_9HYPH</name>
<dbReference type="InterPro" id="IPR006976">
    <property type="entry name" value="VanZ-like"/>
</dbReference>
<sequence length="130" mass="14199">MLHSRGFKGAAWLCILLLAVLSLIPGHVQVRSGMPGGYEHAIAYFGTATMFMLGYSRKNWEIAGGLASYSVLLEMLQFLVPGRTPHIADAFASSSGAILGVIVWMILLEQKQMQSASPLVSRKKSDLDFR</sequence>
<feature type="transmembrane region" description="Helical" evidence="1">
    <location>
        <begin position="36"/>
        <end position="55"/>
    </location>
</feature>
<gene>
    <name evidence="3" type="ORF">SAMN02927923_02104</name>
</gene>
<keyword evidence="1" id="KW-0472">Membrane</keyword>